<evidence type="ECO:0000256" key="3">
    <source>
        <dbReference type="SAM" id="Phobius"/>
    </source>
</evidence>
<comment type="caution">
    <text evidence="5">The sequence shown here is derived from an EMBL/GenBank/DDBJ whole genome shotgun (WGS) entry which is preliminary data.</text>
</comment>
<dbReference type="InterPro" id="IPR002123">
    <property type="entry name" value="Plipid/glycerol_acylTrfase"/>
</dbReference>
<reference evidence="5" key="1">
    <citation type="submission" date="2019-12" db="EMBL/GenBank/DDBJ databases">
        <title>High-Quality draft genome sequences of three cyanobacteria isolated from the limestone walls of the Old Cathedral of Coimbra.</title>
        <authorList>
            <person name="Tiago I."/>
            <person name="Soares F."/>
            <person name="Portugal A."/>
        </authorList>
    </citation>
    <scope>NUCLEOTIDE SEQUENCE [LARGE SCALE GENOMIC DNA]</scope>
    <source>
        <strain evidence="5">C</strain>
    </source>
</reference>
<evidence type="ECO:0000259" key="4">
    <source>
        <dbReference type="SMART" id="SM00563"/>
    </source>
</evidence>
<feature type="transmembrane region" description="Helical" evidence="3">
    <location>
        <begin position="7"/>
        <end position="26"/>
    </location>
</feature>
<keyword evidence="2 5" id="KW-0012">Acyltransferase</keyword>
<dbReference type="Proteomes" id="UP000607397">
    <property type="component" value="Unassembled WGS sequence"/>
</dbReference>
<dbReference type="Pfam" id="PF01553">
    <property type="entry name" value="Acyltransferase"/>
    <property type="match status" value="1"/>
</dbReference>
<dbReference type="PANTHER" id="PTHR10434:SF11">
    <property type="entry name" value="1-ACYL-SN-GLYCEROL-3-PHOSPHATE ACYLTRANSFERASE"/>
    <property type="match status" value="1"/>
</dbReference>
<name>A0A8K2AGP3_9CYAN</name>
<evidence type="ECO:0000256" key="2">
    <source>
        <dbReference type="ARBA" id="ARBA00023315"/>
    </source>
</evidence>
<dbReference type="SMART" id="SM00563">
    <property type="entry name" value="PlsC"/>
    <property type="match status" value="1"/>
</dbReference>
<dbReference type="GO" id="GO:0006654">
    <property type="term" value="P:phosphatidic acid biosynthetic process"/>
    <property type="evidence" value="ECO:0007669"/>
    <property type="project" value="TreeGrafter"/>
</dbReference>
<feature type="domain" description="Phospholipid/glycerol acyltransferase" evidence="4">
    <location>
        <begin position="38"/>
        <end position="159"/>
    </location>
</feature>
<evidence type="ECO:0000313" key="5">
    <source>
        <dbReference type="EMBL" id="NCJ04939.1"/>
    </source>
</evidence>
<keyword evidence="3" id="KW-0812">Transmembrane</keyword>
<evidence type="ECO:0000256" key="1">
    <source>
        <dbReference type="ARBA" id="ARBA00022679"/>
    </source>
</evidence>
<keyword evidence="3" id="KW-1133">Transmembrane helix</keyword>
<dbReference type="GO" id="GO:0003841">
    <property type="term" value="F:1-acylglycerol-3-phosphate O-acyltransferase activity"/>
    <property type="evidence" value="ECO:0007669"/>
    <property type="project" value="TreeGrafter"/>
</dbReference>
<accession>A0A8K2AGP3</accession>
<dbReference type="SUPFAM" id="SSF69593">
    <property type="entry name" value="Glycerol-3-phosphate (1)-acyltransferase"/>
    <property type="match status" value="1"/>
</dbReference>
<keyword evidence="3" id="KW-0472">Membrane</keyword>
<organism evidence="5 6">
    <name type="scientific">Petrachloros mirabilis ULC683</name>
    <dbReference type="NCBI Taxonomy" id="2781853"/>
    <lineage>
        <taxon>Bacteria</taxon>
        <taxon>Bacillati</taxon>
        <taxon>Cyanobacteriota</taxon>
        <taxon>Cyanophyceae</taxon>
        <taxon>Synechococcales</taxon>
        <taxon>Petrachlorosaceae</taxon>
        <taxon>Petrachloros</taxon>
        <taxon>Petrachloros mirabilis</taxon>
    </lineage>
</organism>
<proteinExistence type="predicted"/>
<gene>
    <name evidence="5" type="ORF">GS597_00060</name>
</gene>
<dbReference type="EMBL" id="WVIC01000001">
    <property type="protein sequence ID" value="NCJ04939.1"/>
    <property type="molecule type" value="Genomic_DNA"/>
</dbReference>
<dbReference type="AlphaFoldDB" id="A0A8K2AGP3"/>
<sequence>MKILLRLLFFVVVVRLVVLIILGVRIKNKVRLPKSGPAIIVANHNSHLDTLVLMTLFPIWMLGKLRPVAAEGYFFKNRWLRWFSLHIVGIIPIKRQDFGVQVHPLAECSTALLRGEILIIYPEGSRGRPESLASLQSGIAHLAKRHPEIPIYPVFLHGLGKSLPKGEILLVPFFCDVFVGEEIFWTGHKKDFMELLSQQLKELAAQGNFPPWE</sequence>
<evidence type="ECO:0000313" key="6">
    <source>
        <dbReference type="Proteomes" id="UP000607397"/>
    </source>
</evidence>
<keyword evidence="1" id="KW-0808">Transferase</keyword>
<keyword evidence="6" id="KW-1185">Reference proteome</keyword>
<protein>
    <submittedName>
        <fullName evidence="5">1-acyl-sn-glycerol-3-phosphate acyltransferase</fullName>
    </submittedName>
</protein>
<dbReference type="PANTHER" id="PTHR10434">
    <property type="entry name" value="1-ACYL-SN-GLYCEROL-3-PHOSPHATE ACYLTRANSFERASE"/>
    <property type="match status" value="1"/>
</dbReference>
<dbReference type="CDD" id="cd07989">
    <property type="entry name" value="LPLAT_AGPAT-like"/>
    <property type="match status" value="1"/>
</dbReference>